<feature type="region of interest" description="Disordered" evidence="1">
    <location>
        <begin position="260"/>
        <end position="293"/>
    </location>
</feature>
<dbReference type="GeneID" id="25470548"/>
<proteinExistence type="predicted"/>
<dbReference type="EMBL" id="HG723042">
    <property type="protein sequence ID" value="CDJ65048.1"/>
    <property type="molecule type" value="Genomic_DNA"/>
</dbReference>
<dbReference type="RefSeq" id="XP_013433515.1">
    <property type="nucleotide sequence ID" value="XM_013578061.1"/>
</dbReference>
<gene>
    <name evidence="2" type="ORF">ENH_00003540</name>
</gene>
<accession>U6MPS0</accession>
<evidence type="ECO:0000313" key="2">
    <source>
        <dbReference type="EMBL" id="CDJ65048.1"/>
    </source>
</evidence>
<feature type="compositionally biased region" description="Basic and acidic residues" evidence="1">
    <location>
        <begin position="269"/>
        <end position="293"/>
    </location>
</feature>
<organism evidence="2 3">
    <name type="scientific">Eimeria necatrix</name>
    <dbReference type="NCBI Taxonomy" id="51315"/>
    <lineage>
        <taxon>Eukaryota</taxon>
        <taxon>Sar</taxon>
        <taxon>Alveolata</taxon>
        <taxon>Apicomplexa</taxon>
        <taxon>Conoidasida</taxon>
        <taxon>Coccidia</taxon>
        <taxon>Eucoccidiorida</taxon>
        <taxon>Eimeriorina</taxon>
        <taxon>Eimeriidae</taxon>
        <taxon>Eimeria</taxon>
    </lineage>
</organism>
<dbReference type="VEuPathDB" id="ToxoDB:ENH_00003540"/>
<protein>
    <submittedName>
        <fullName evidence="2">Uncharacterized protein</fullName>
    </submittedName>
</protein>
<evidence type="ECO:0000256" key="1">
    <source>
        <dbReference type="SAM" id="MobiDB-lite"/>
    </source>
</evidence>
<sequence>MEQAAGDGLILLRTENERAAAAAETAATGTLATATEVGETIGVAAIAPMSASGIAAQAATPAAVPCTAAPPAACLTAPAAVRAAAPPTASAAAAATTELSRAALDWFRACVGKGELPQGQERNTSCVSFAVPHTIPSTPSSLYLPSAAAAFAPTTAVVAPAAAAEEGALSQVFVEDRNCLDAAAAAPSMTIPTAVAAPPPPPVATAAPAAASAATDAALNFNELTFYLKFLPAKNKEKAKALLSGEIHAYPPCPWSPDNISVASAAGGERPRGFKERDKRAIEYEPEVKKQDK</sequence>
<dbReference type="Proteomes" id="UP000030754">
    <property type="component" value="Unassembled WGS sequence"/>
</dbReference>
<keyword evidence="3" id="KW-1185">Reference proteome</keyword>
<reference evidence="2" key="2">
    <citation type="submission" date="2013-10" db="EMBL/GenBank/DDBJ databases">
        <authorList>
            <person name="Aslett M."/>
        </authorList>
    </citation>
    <scope>NUCLEOTIDE SEQUENCE [LARGE SCALE GENOMIC DNA]</scope>
    <source>
        <strain evidence="2">Houghton</strain>
    </source>
</reference>
<reference evidence="2" key="1">
    <citation type="submission" date="2013-10" db="EMBL/GenBank/DDBJ databases">
        <title>Genomic analysis of the causative agents of coccidiosis in chickens.</title>
        <authorList>
            <person name="Reid A.J."/>
            <person name="Blake D."/>
            <person name="Billington K."/>
            <person name="Browne H."/>
            <person name="Dunn M."/>
            <person name="Hung S."/>
            <person name="Kawahara F."/>
            <person name="Miranda-Saavedra D."/>
            <person name="Mourier T."/>
            <person name="Nagra H."/>
            <person name="Otto T.D."/>
            <person name="Rawlings N."/>
            <person name="Sanchez A."/>
            <person name="Sanders M."/>
            <person name="Subramaniam C."/>
            <person name="Tay Y."/>
            <person name="Dear P."/>
            <person name="Doerig C."/>
            <person name="Gruber A."/>
            <person name="Parkinson J."/>
            <person name="Shirley M."/>
            <person name="Wan K.L."/>
            <person name="Berriman M."/>
            <person name="Tomley F."/>
            <person name="Pain A."/>
        </authorList>
    </citation>
    <scope>NUCLEOTIDE SEQUENCE [LARGE SCALE GENOMIC DNA]</scope>
    <source>
        <strain evidence="2">Houghton</strain>
    </source>
</reference>
<dbReference type="AlphaFoldDB" id="U6MPS0"/>
<name>U6MPS0_9EIME</name>
<evidence type="ECO:0000313" key="3">
    <source>
        <dbReference type="Proteomes" id="UP000030754"/>
    </source>
</evidence>